<feature type="binding site" evidence="6">
    <location>
        <position position="30"/>
    </location>
    <ligand>
        <name>Zn(2+)</name>
        <dbReference type="ChEBI" id="CHEBI:29105"/>
    </ligand>
</feature>
<comment type="caution">
    <text evidence="6">Lacks conserved residue(s) required for the propagation of feature annotation.</text>
</comment>
<dbReference type="Gene3D" id="6.20.50.180">
    <property type="match status" value="1"/>
</dbReference>
<evidence type="ECO:0000313" key="9">
    <source>
        <dbReference type="Proteomes" id="UP000002654"/>
    </source>
</evidence>
<accession>G4RPS0</accession>
<dbReference type="GO" id="GO:0003735">
    <property type="term" value="F:structural constituent of ribosome"/>
    <property type="evidence" value="ECO:0007669"/>
    <property type="project" value="InterPro"/>
</dbReference>
<evidence type="ECO:0000256" key="6">
    <source>
        <dbReference type="HAMAP-Rule" id="MF_00777"/>
    </source>
</evidence>
<feature type="domain" description="Small ribosomal subunit protein eS31" evidence="7">
    <location>
        <begin position="10"/>
        <end position="55"/>
    </location>
</feature>
<dbReference type="Pfam" id="PF01599">
    <property type="entry name" value="Ribosomal_S27"/>
    <property type="match status" value="1"/>
</dbReference>
<dbReference type="OrthoDB" id="25142at2157"/>
<dbReference type="Proteomes" id="UP000002654">
    <property type="component" value="Chromosome"/>
</dbReference>
<dbReference type="GO" id="GO:1990904">
    <property type="term" value="C:ribonucleoprotein complex"/>
    <property type="evidence" value="ECO:0007669"/>
    <property type="project" value="UniProtKB-KW"/>
</dbReference>
<dbReference type="HAMAP" id="MF_00777">
    <property type="entry name" value="Ribosomal_eS31"/>
    <property type="match status" value="1"/>
</dbReference>
<dbReference type="SMART" id="SM01402">
    <property type="entry name" value="Ribosomal_S27"/>
    <property type="match status" value="1"/>
</dbReference>
<evidence type="ECO:0000256" key="4">
    <source>
        <dbReference type="ARBA" id="ARBA00022980"/>
    </source>
</evidence>
<evidence type="ECO:0000256" key="3">
    <source>
        <dbReference type="ARBA" id="ARBA00022833"/>
    </source>
</evidence>
<keyword evidence="1 6" id="KW-0479">Metal-binding</keyword>
<dbReference type="HOGENOM" id="CLU_179743_1_0_2"/>
<keyword evidence="4 6" id="KW-0689">Ribosomal protein</keyword>
<feature type="binding site" evidence="6">
    <location>
        <position position="49"/>
    </location>
    <ligand>
        <name>Zn(2+)</name>
        <dbReference type="ChEBI" id="CHEBI:29105"/>
    </ligand>
</feature>
<feature type="binding site" evidence="6">
    <location>
        <position position="33"/>
    </location>
    <ligand>
        <name>Zn(2+)</name>
        <dbReference type="ChEBI" id="CHEBI:29105"/>
    </ligand>
</feature>
<dbReference type="EMBL" id="FN869859">
    <property type="protein sequence ID" value="CCC81565.1"/>
    <property type="molecule type" value="Genomic_DNA"/>
</dbReference>
<dbReference type="eggNOG" id="arCOG04183">
    <property type="taxonomic scope" value="Archaea"/>
</dbReference>
<feature type="binding site" evidence="6">
    <location>
        <position position="52"/>
    </location>
    <ligand>
        <name>Zn(2+)</name>
        <dbReference type="ChEBI" id="CHEBI:29105"/>
    </ligand>
</feature>
<dbReference type="RefSeq" id="WP_014126821.1">
    <property type="nucleotide sequence ID" value="NC_016070.1"/>
</dbReference>
<dbReference type="KEGG" id="ttn:TTX_0912"/>
<dbReference type="PaxDb" id="768679-TTX_0912"/>
<dbReference type="InterPro" id="IPR022845">
    <property type="entry name" value="Ribosomal_eS31_arc"/>
</dbReference>
<reference evidence="8 9" key="1">
    <citation type="journal article" date="2011" name="PLoS ONE">
        <title>The complete genome sequence of Thermoproteus tenax: a physiologically versatile member of the Crenarchaeota.</title>
        <authorList>
            <person name="Siebers B."/>
            <person name="Zaparty M."/>
            <person name="Raddatz G."/>
            <person name="Tjaden B."/>
            <person name="Albers S.V."/>
            <person name="Bell S.D."/>
            <person name="Blombach F."/>
            <person name="Kletzin A."/>
            <person name="Kyrpides N."/>
            <person name="Lanz C."/>
            <person name="Plagens A."/>
            <person name="Rampp M."/>
            <person name="Rosinus A."/>
            <person name="von Jan M."/>
            <person name="Makarova K.S."/>
            <person name="Klenk H.P."/>
            <person name="Schuster S.C."/>
            <person name="Hensel R."/>
        </authorList>
    </citation>
    <scope>NUCLEOTIDE SEQUENCE [LARGE SCALE GENOMIC DNA]</scope>
    <source>
        <strain evidence="9">ATCC 35583 / DSM 2078 / JCM 9277 / NBRC 100435 / Kra 1</strain>
    </source>
</reference>
<evidence type="ECO:0000313" key="8">
    <source>
        <dbReference type="EMBL" id="CCC81565.1"/>
    </source>
</evidence>
<dbReference type="NCBIfam" id="NF001669">
    <property type="entry name" value="PRK00432.1"/>
    <property type="match status" value="1"/>
</dbReference>
<dbReference type="STRING" id="768679.TTX_0912"/>
<gene>
    <name evidence="6 8" type="primary">rps27ae</name>
    <name evidence="8" type="ordered locus">TTX_0912</name>
</gene>
<dbReference type="AlphaFoldDB" id="G4RPS0"/>
<name>G4RPS0_THETK</name>
<keyword evidence="5 6" id="KW-0687">Ribonucleoprotein</keyword>
<proteinExistence type="inferred from homology"/>
<protein>
    <recommendedName>
        <fullName evidence="6">Small ribosomal subunit protein eS31</fullName>
    </recommendedName>
</protein>
<dbReference type="InterPro" id="IPR002906">
    <property type="entry name" value="Ribosomal_eS31"/>
</dbReference>
<keyword evidence="9" id="KW-1185">Reference proteome</keyword>
<evidence type="ECO:0000256" key="1">
    <source>
        <dbReference type="ARBA" id="ARBA00022723"/>
    </source>
</evidence>
<dbReference type="GeneID" id="11261806"/>
<comment type="cofactor">
    <cofactor evidence="6">
        <name>Zn(2+)</name>
        <dbReference type="ChEBI" id="CHEBI:29105"/>
    </cofactor>
    <text evidence="6">Binds 1 zinc ion per subunit.</text>
</comment>
<dbReference type="GO" id="GO:0005840">
    <property type="term" value="C:ribosome"/>
    <property type="evidence" value="ECO:0007669"/>
    <property type="project" value="UniProtKB-KW"/>
</dbReference>
<keyword evidence="3 6" id="KW-0862">Zinc</keyword>
<comment type="subunit">
    <text evidence="6">Part of the 30S ribosomal subunit.</text>
</comment>
<dbReference type="PATRIC" id="fig|768679.9.peg.922"/>
<dbReference type="GO" id="GO:0006412">
    <property type="term" value="P:translation"/>
    <property type="evidence" value="ECO:0007669"/>
    <property type="project" value="UniProtKB-UniRule"/>
</dbReference>
<organism evidence="8 9">
    <name type="scientific">Thermoproteus tenax (strain ATCC 35583 / DSM 2078 / JCM 9277 / NBRC 100435 / Kra 1)</name>
    <dbReference type="NCBI Taxonomy" id="768679"/>
    <lineage>
        <taxon>Archaea</taxon>
        <taxon>Thermoproteota</taxon>
        <taxon>Thermoprotei</taxon>
        <taxon>Thermoproteales</taxon>
        <taxon>Thermoproteaceae</taxon>
        <taxon>Thermoproteus</taxon>
    </lineage>
</organism>
<evidence type="ECO:0000256" key="5">
    <source>
        <dbReference type="ARBA" id="ARBA00023274"/>
    </source>
</evidence>
<evidence type="ECO:0000256" key="2">
    <source>
        <dbReference type="ARBA" id="ARBA00022771"/>
    </source>
</evidence>
<dbReference type="InterPro" id="IPR011332">
    <property type="entry name" value="Ribosomal_zn-bd"/>
</dbReference>
<evidence type="ECO:0000259" key="7">
    <source>
        <dbReference type="SMART" id="SM01402"/>
    </source>
</evidence>
<dbReference type="SUPFAM" id="SSF57829">
    <property type="entry name" value="Zn-binding ribosomal proteins"/>
    <property type="match status" value="1"/>
</dbReference>
<comment type="similarity">
    <text evidence="6">Belongs to the eukaryotic ribosomal protein eS31 family.</text>
</comment>
<sequence length="60" mass="7065">MSEGKKLPRAATWYLLDIEKGIFKFTRRFCPRCGSVMAYHKEPVPRWHCGKCGMTIFEKK</sequence>
<keyword evidence="2 6" id="KW-0863">Zinc-finger</keyword>
<dbReference type="GO" id="GO:0008270">
    <property type="term" value="F:zinc ion binding"/>
    <property type="evidence" value="ECO:0007669"/>
    <property type="project" value="UniProtKB-UniRule"/>
</dbReference>